<evidence type="ECO:0000313" key="2">
    <source>
        <dbReference type="EMBL" id="KAK3244999.1"/>
    </source>
</evidence>
<feature type="region of interest" description="Disordered" evidence="1">
    <location>
        <begin position="1"/>
        <end position="43"/>
    </location>
</feature>
<sequence>MCKSEPSATKPGHHAPAEPTAPHYQSPPPNAKDPPLSMRSVPPSEKRALCKELTIDDLKETLKPGHHAILPGAVEDFLVMEQQKVVLRCISQHQLFTVEAAGDQAAADIKSLEDIEKLSLIMPLPKQKIIEALVKSLPSDSVGDYCQSELISGTGEFGDIRGYLVSELVKAMQDKDHGIVFEDAGGRFSNREAIIKALRSDGEIPLASTLKFRVPTCVCEVIAHELKKQHDMGEEHLNEENLLAIHKRLKRVAPADLAELTPDLSKEQINVKLRYIVETMRACFGRSSENVYSKDWLMRAQNRLKEAQIQCYIPDGWKAKYFPKQDMVRYMYQGTAHTFHQMLQKAAKLTSQVTAAHPQTNCHVPFISPSAVRKPLISAFSTIMCYIAII</sequence>
<accession>A0AAE0BZK9</accession>
<evidence type="ECO:0000313" key="3">
    <source>
        <dbReference type="Proteomes" id="UP001190700"/>
    </source>
</evidence>
<dbReference type="AlphaFoldDB" id="A0AAE0BZK9"/>
<proteinExistence type="predicted"/>
<organism evidence="2 3">
    <name type="scientific">Cymbomonas tetramitiformis</name>
    <dbReference type="NCBI Taxonomy" id="36881"/>
    <lineage>
        <taxon>Eukaryota</taxon>
        <taxon>Viridiplantae</taxon>
        <taxon>Chlorophyta</taxon>
        <taxon>Pyramimonadophyceae</taxon>
        <taxon>Pyramimonadales</taxon>
        <taxon>Pyramimonadaceae</taxon>
        <taxon>Cymbomonas</taxon>
    </lineage>
</organism>
<dbReference type="EMBL" id="LGRX02031135">
    <property type="protein sequence ID" value="KAK3244999.1"/>
    <property type="molecule type" value="Genomic_DNA"/>
</dbReference>
<evidence type="ECO:0000256" key="1">
    <source>
        <dbReference type="SAM" id="MobiDB-lite"/>
    </source>
</evidence>
<keyword evidence="3" id="KW-1185">Reference proteome</keyword>
<comment type="caution">
    <text evidence="2">The sequence shown here is derived from an EMBL/GenBank/DDBJ whole genome shotgun (WGS) entry which is preliminary data.</text>
</comment>
<protein>
    <submittedName>
        <fullName evidence="2">Uncharacterized protein</fullName>
    </submittedName>
</protein>
<name>A0AAE0BZK9_9CHLO</name>
<gene>
    <name evidence="2" type="ORF">CYMTET_45416</name>
</gene>
<dbReference type="Proteomes" id="UP001190700">
    <property type="component" value="Unassembled WGS sequence"/>
</dbReference>
<reference evidence="2 3" key="1">
    <citation type="journal article" date="2015" name="Genome Biol. Evol.">
        <title>Comparative Genomics of a Bacterivorous Green Alga Reveals Evolutionary Causalities and Consequences of Phago-Mixotrophic Mode of Nutrition.</title>
        <authorList>
            <person name="Burns J.A."/>
            <person name="Paasch A."/>
            <person name="Narechania A."/>
            <person name="Kim E."/>
        </authorList>
    </citation>
    <scope>NUCLEOTIDE SEQUENCE [LARGE SCALE GENOMIC DNA]</scope>
    <source>
        <strain evidence="2 3">PLY_AMNH</strain>
    </source>
</reference>